<feature type="active site" description="Proton acceptor" evidence="4">
    <location>
        <position position="164"/>
    </location>
</feature>
<keyword evidence="8" id="KW-1185">Reference proteome</keyword>
<evidence type="ECO:0000313" key="8">
    <source>
        <dbReference type="Proteomes" id="UP000198828"/>
    </source>
</evidence>
<dbReference type="CDD" id="cd07208">
    <property type="entry name" value="Pat_hypo_Ecoli_yjju_like"/>
    <property type="match status" value="1"/>
</dbReference>
<sequence>MAKKFGLVLEGGGMRGAYTSGVLRAFMDEGIKFPYIIGVSAGANNAANFIAEQKDRNKIVFVDYVSHKEYSGLKYFIKGKGYFNMDFLFNTLPNRLVPFDYETFFNSKTVFKICVTDVETGEPVYFDKSQLDGDKKMINKVLRASSSLPIFSPPVEINGKLYYDGGVTDSIPIEKSIEDGNICNVIVLTRNRGYVKKKQRLGPYSKHYLKKYPNILKALSARHIKYNKALEKINILEKEGYAFVFRPIAPLKVNRLEKDITKLEELYNQGYKEAMERIDQLKRWIEEVSKE</sequence>
<dbReference type="PANTHER" id="PTHR14226:SF25">
    <property type="entry name" value="PHOSPHOESTERASE"/>
    <property type="match status" value="1"/>
</dbReference>
<dbReference type="GO" id="GO:0016042">
    <property type="term" value="P:lipid catabolic process"/>
    <property type="evidence" value="ECO:0007669"/>
    <property type="project" value="UniProtKB-UniRule"/>
</dbReference>
<dbReference type="GO" id="GO:0016787">
    <property type="term" value="F:hydrolase activity"/>
    <property type="evidence" value="ECO:0007669"/>
    <property type="project" value="UniProtKB-UniRule"/>
</dbReference>
<dbReference type="InterPro" id="IPR045943">
    <property type="entry name" value="DUF6363"/>
</dbReference>
<dbReference type="InterPro" id="IPR016035">
    <property type="entry name" value="Acyl_Trfase/lysoPLipase"/>
</dbReference>
<dbReference type="Pfam" id="PF19890">
    <property type="entry name" value="DUF6363"/>
    <property type="match status" value="1"/>
</dbReference>
<name>A0A1H3E150_9FIRM</name>
<evidence type="ECO:0000256" key="3">
    <source>
        <dbReference type="ARBA" id="ARBA00023098"/>
    </source>
</evidence>
<dbReference type="AlphaFoldDB" id="A0A1H3E150"/>
<evidence type="ECO:0000256" key="4">
    <source>
        <dbReference type="PROSITE-ProRule" id="PRU01161"/>
    </source>
</evidence>
<organism evidence="7 8">
    <name type="scientific">Tepidimicrobium xylanilyticum</name>
    <dbReference type="NCBI Taxonomy" id="1123352"/>
    <lineage>
        <taxon>Bacteria</taxon>
        <taxon>Bacillati</taxon>
        <taxon>Bacillota</taxon>
        <taxon>Tissierellia</taxon>
        <taxon>Tissierellales</taxon>
        <taxon>Tepidimicrobiaceae</taxon>
        <taxon>Tepidimicrobium</taxon>
    </lineage>
</organism>
<feature type="short sequence motif" description="DGA/G" evidence="4">
    <location>
        <begin position="164"/>
        <end position="166"/>
    </location>
</feature>
<evidence type="ECO:0000313" key="7">
    <source>
        <dbReference type="EMBL" id="SDX72018.1"/>
    </source>
</evidence>
<feature type="coiled-coil region" evidence="5">
    <location>
        <begin position="253"/>
        <end position="291"/>
    </location>
</feature>
<feature type="short sequence motif" description="GXSXG" evidence="4">
    <location>
        <begin position="38"/>
        <end position="42"/>
    </location>
</feature>
<gene>
    <name evidence="7" type="ORF">SAMN05660923_02804</name>
</gene>
<dbReference type="InterPro" id="IPR002641">
    <property type="entry name" value="PNPLA_dom"/>
</dbReference>
<dbReference type="InterPro" id="IPR037483">
    <property type="entry name" value="YjjU-like"/>
</dbReference>
<keyword evidence="2 4" id="KW-0442">Lipid degradation</keyword>
<proteinExistence type="predicted"/>
<evidence type="ECO:0000256" key="2">
    <source>
        <dbReference type="ARBA" id="ARBA00022963"/>
    </source>
</evidence>
<dbReference type="Pfam" id="PF01734">
    <property type="entry name" value="Patatin"/>
    <property type="match status" value="1"/>
</dbReference>
<evidence type="ECO:0000256" key="5">
    <source>
        <dbReference type="SAM" id="Coils"/>
    </source>
</evidence>
<dbReference type="RefSeq" id="WP_093754731.1">
    <property type="nucleotide sequence ID" value="NZ_FNNG01000017.1"/>
</dbReference>
<dbReference type="Gene3D" id="3.40.1090.10">
    <property type="entry name" value="Cytosolic phospholipase A2 catalytic domain"/>
    <property type="match status" value="2"/>
</dbReference>
<feature type="active site" description="Nucleophile" evidence="4">
    <location>
        <position position="40"/>
    </location>
</feature>
<reference evidence="7 8" key="1">
    <citation type="submission" date="2016-10" db="EMBL/GenBank/DDBJ databases">
        <authorList>
            <person name="de Groot N.N."/>
        </authorList>
    </citation>
    <scope>NUCLEOTIDE SEQUENCE [LARGE SCALE GENOMIC DNA]</scope>
    <source>
        <strain evidence="7 8">DSM 23310</strain>
    </source>
</reference>
<dbReference type="PROSITE" id="PS51635">
    <property type="entry name" value="PNPLA"/>
    <property type="match status" value="1"/>
</dbReference>
<dbReference type="InterPro" id="IPR050301">
    <property type="entry name" value="NTE"/>
</dbReference>
<accession>A0A1H3E150</accession>
<dbReference type="PANTHER" id="PTHR14226">
    <property type="entry name" value="NEUROPATHY TARGET ESTERASE/SWISS CHEESE D.MELANOGASTER"/>
    <property type="match status" value="1"/>
</dbReference>
<feature type="short sequence motif" description="GXGXXG" evidence="4">
    <location>
        <begin position="11"/>
        <end position="16"/>
    </location>
</feature>
<dbReference type="OrthoDB" id="9770965at2"/>
<protein>
    <submittedName>
        <fullName evidence="7">Predicted phospholipase, patatin/cPLA2 family</fullName>
    </submittedName>
</protein>
<keyword evidence="1 4" id="KW-0378">Hydrolase</keyword>
<dbReference type="EMBL" id="FNNG01000017">
    <property type="protein sequence ID" value="SDX72018.1"/>
    <property type="molecule type" value="Genomic_DNA"/>
</dbReference>
<dbReference type="SUPFAM" id="SSF52151">
    <property type="entry name" value="FabD/lysophospholipase-like"/>
    <property type="match status" value="1"/>
</dbReference>
<dbReference type="Proteomes" id="UP000198828">
    <property type="component" value="Unassembled WGS sequence"/>
</dbReference>
<keyword evidence="3 4" id="KW-0443">Lipid metabolism</keyword>
<evidence type="ECO:0000256" key="1">
    <source>
        <dbReference type="ARBA" id="ARBA00022801"/>
    </source>
</evidence>
<feature type="domain" description="PNPLA" evidence="6">
    <location>
        <begin position="7"/>
        <end position="177"/>
    </location>
</feature>
<keyword evidence="5" id="KW-0175">Coiled coil</keyword>
<evidence type="ECO:0000259" key="6">
    <source>
        <dbReference type="PROSITE" id="PS51635"/>
    </source>
</evidence>